<name>A0A1Y1ZQR0_9PLEO</name>
<sequence>MAKDYSPELAQVDSRGASNWLDERASSFRIGQYDASAFAEQYDIFPTTDVESGEQPVLTWPAPGYLRDYFRIQTANLRLSDSEFRPGHPGWHYLSSYISPSGMYTRGGPVHLSSEPVPSIIPVGYFILAARIRVKRQIFSTTKGYIGICPEWAKPGDSLYFADGGDVPFVLRRVGEAHFRLVGESYCHGLMSGQIVEVVQEKRSVLLV</sequence>
<reference evidence="1 2" key="1">
    <citation type="submission" date="2016-07" db="EMBL/GenBank/DDBJ databases">
        <title>Pervasive Adenine N6-methylation of Active Genes in Fungi.</title>
        <authorList>
            <consortium name="DOE Joint Genome Institute"/>
            <person name="Mondo S.J."/>
            <person name="Dannebaum R.O."/>
            <person name="Kuo R.C."/>
            <person name="Labutti K."/>
            <person name="Haridas S."/>
            <person name="Kuo A."/>
            <person name="Salamov A."/>
            <person name="Ahrendt S.R."/>
            <person name="Lipzen A."/>
            <person name="Sullivan W."/>
            <person name="Andreopoulos W.B."/>
            <person name="Clum A."/>
            <person name="Lindquist E."/>
            <person name="Daum C."/>
            <person name="Ramamoorthy G.K."/>
            <person name="Gryganskyi A."/>
            <person name="Culley D."/>
            <person name="Magnuson J.K."/>
            <person name="James T.Y."/>
            <person name="O'Malley M.A."/>
            <person name="Stajich J.E."/>
            <person name="Spatafora J.W."/>
            <person name="Visel A."/>
            <person name="Grigoriev I.V."/>
        </authorList>
    </citation>
    <scope>NUCLEOTIDE SEQUENCE [LARGE SCALE GENOMIC DNA]</scope>
    <source>
        <strain evidence="1 2">CBS 115471</strain>
    </source>
</reference>
<dbReference type="Pfam" id="PF26639">
    <property type="entry name" value="Het-6_barrel"/>
    <property type="match status" value="1"/>
</dbReference>
<dbReference type="AlphaFoldDB" id="A0A1Y1ZQR0"/>
<organism evidence="1 2">
    <name type="scientific">Clohesyomyces aquaticus</name>
    <dbReference type="NCBI Taxonomy" id="1231657"/>
    <lineage>
        <taxon>Eukaryota</taxon>
        <taxon>Fungi</taxon>
        <taxon>Dikarya</taxon>
        <taxon>Ascomycota</taxon>
        <taxon>Pezizomycotina</taxon>
        <taxon>Dothideomycetes</taxon>
        <taxon>Pleosporomycetidae</taxon>
        <taxon>Pleosporales</taxon>
        <taxon>Lindgomycetaceae</taxon>
        <taxon>Clohesyomyces</taxon>
    </lineage>
</organism>
<comment type="caution">
    <text evidence="1">The sequence shown here is derived from an EMBL/GenBank/DDBJ whole genome shotgun (WGS) entry which is preliminary data.</text>
</comment>
<gene>
    <name evidence="1" type="ORF">BCR34DRAFT_600485</name>
</gene>
<protein>
    <submittedName>
        <fullName evidence="1">Uncharacterized protein</fullName>
    </submittedName>
</protein>
<proteinExistence type="predicted"/>
<evidence type="ECO:0000313" key="2">
    <source>
        <dbReference type="Proteomes" id="UP000193144"/>
    </source>
</evidence>
<dbReference type="Proteomes" id="UP000193144">
    <property type="component" value="Unassembled WGS sequence"/>
</dbReference>
<accession>A0A1Y1ZQR0</accession>
<dbReference type="EMBL" id="MCFA01000049">
    <property type="protein sequence ID" value="ORY12591.1"/>
    <property type="molecule type" value="Genomic_DNA"/>
</dbReference>
<dbReference type="OrthoDB" id="2157530at2759"/>
<evidence type="ECO:0000313" key="1">
    <source>
        <dbReference type="EMBL" id="ORY12591.1"/>
    </source>
</evidence>
<keyword evidence="2" id="KW-1185">Reference proteome</keyword>